<dbReference type="InterPro" id="IPR032807">
    <property type="entry name" value="GNVR"/>
</dbReference>
<dbReference type="PANTHER" id="PTHR32309:SF13">
    <property type="entry name" value="FERRIC ENTEROBACTIN TRANSPORT PROTEIN FEPE"/>
    <property type="match status" value="1"/>
</dbReference>
<feature type="transmembrane region" description="Helical" evidence="2">
    <location>
        <begin position="398"/>
        <end position="420"/>
    </location>
</feature>
<evidence type="ECO:0000313" key="5">
    <source>
        <dbReference type="Proteomes" id="UP001246372"/>
    </source>
</evidence>
<evidence type="ECO:0000256" key="2">
    <source>
        <dbReference type="SAM" id="Phobius"/>
    </source>
</evidence>
<evidence type="ECO:0000256" key="1">
    <source>
        <dbReference type="SAM" id="Coils"/>
    </source>
</evidence>
<keyword evidence="2" id="KW-1133">Transmembrane helix</keyword>
<proteinExistence type="predicted"/>
<keyword evidence="2" id="KW-0812">Transmembrane</keyword>
<organism evidence="4 5">
    <name type="scientific">Roseateles aquae</name>
    <dbReference type="NCBI Taxonomy" id="3077235"/>
    <lineage>
        <taxon>Bacteria</taxon>
        <taxon>Pseudomonadati</taxon>
        <taxon>Pseudomonadota</taxon>
        <taxon>Betaproteobacteria</taxon>
        <taxon>Burkholderiales</taxon>
        <taxon>Sphaerotilaceae</taxon>
        <taxon>Roseateles</taxon>
    </lineage>
</organism>
<reference evidence="4" key="1">
    <citation type="submission" date="2023-09" db="EMBL/GenBank/DDBJ databases">
        <title>Paucibacter sp. APW11 Genome sequencing and assembly.</title>
        <authorList>
            <person name="Kim I."/>
        </authorList>
    </citation>
    <scope>NUCLEOTIDE SEQUENCE</scope>
    <source>
        <strain evidence="4">APW11</strain>
    </source>
</reference>
<dbReference type="InterPro" id="IPR017468">
    <property type="entry name" value="Chain_len_reg_EpsF"/>
</dbReference>
<evidence type="ECO:0000259" key="3">
    <source>
        <dbReference type="Pfam" id="PF13807"/>
    </source>
</evidence>
<dbReference type="InterPro" id="IPR050445">
    <property type="entry name" value="Bact_polysacc_biosynth/exp"/>
</dbReference>
<dbReference type="NCBIfam" id="TIGR03017">
    <property type="entry name" value="EpsF"/>
    <property type="match status" value="1"/>
</dbReference>
<feature type="coiled-coil region" evidence="1">
    <location>
        <begin position="173"/>
        <end position="200"/>
    </location>
</feature>
<gene>
    <name evidence="4" type="primary">epsF</name>
    <name evidence="4" type="ORF">RQP53_18730</name>
</gene>
<keyword evidence="2" id="KW-0472">Membrane</keyword>
<dbReference type="Proteomes" id="UP001246372">
    <property type="component" value="Unassembled WGS sequence"/>
</dbReference>
<dbReference type="Pfam" id="PF13807">
    <property type="entry name" value="GNVR"/>
    <property type="match status" value="1"/>
</dbReference>
<evidence type="ECO:0000313" key="4">
    <source>
        <dbReference type="EMBL" id="MDT9001322.1"/>
    </source>
</evidence>
<sequence>MSFIQFLSIIRARWKLALGIFFGTVVLTVLISAVLPKKYTGVASVVIDVAKPDPVSAVLYSGALSPSYLATQIDVIQSDRVAYKVVRNLKLTENPTIREQWKEATDGEGSIEQWLADSFQKSLEVRPSRESNVITVTYKAPDPRFAAGLANAFVQAYLETSVELRVDPAKQYSSFFESRAKEAREALEKAQAKLSDFQKEKGIIAADERLDVETARLNELSSQLVAIQALAAESGSRQSMANGASADRMQEVLNSPLIAGMKADLARAEARLQELGSRLGEAHPQVLEAKANINELRSKMDAETRKISSGVGVANTINQQRVGELRAALEAQRSKLLQLKAVRDEGAVLQRDAENAQRAYDQVQQRLNQSSLESQATQANVSVLTQAVPPVEATSPRMLLNSIVAVFGGTLLAVGVCLVLELLDRRVRSVEDVVQALGVPVIGVVPHPAARRLFGRAAKGSQMQQRLLGQAAAGKGAQ</sequence>
<accession>A0ABU3PFE3</accession>
<dbReference type="PANTHER" id="PTHR32309">
    <property type="entry name" value="TYROSINE-PROTEIN KINASE"/>
    <property type="match status" value="1"/>
</dbReference>
<name>A0ABU3PFE3_9BURK</name>
<feature type="domain" description="Tyrosine-protein kinase G-rich" evidence="3">
    <location>
        <begin position="349"/>
        <end position="419"/>
    </location>
</feature>
<protein>
    <submittedName>
        <fullName evidence="4">Chain length determinant protein EpsF</fullName>
    </submittedName>
</protein>
<dbReference type="RefSeq" id="WP_315652198.1">
    <property type="nucleotide sequence ID" value="NZ_JAVXZY010000008.1"/>
</dbReference>
<feature type="coiled-coil region" evidence="1">
    <location>
        <begin position="258"/>
        <end position="306"/>
    </location>
</feature>
<comment type="caution">
    <text evidence="4">The sequence shown here is derived from an EMBL/GenBank/DDBJ whole genome shotgun (WGS) entry which is preliminary data.</text>
</comment>
<feature type="coiled-coil region" evidence="1">
    <location>
        <begin position="339"/>
        <end position="373"/>
    </location>
</feature>
<dbReference type="EMBL" id="JAVXZY010000008">
    <property type="protein sequence ID" value="MDT9001322.1"/>
    <property type="molecule type" value="Genomic_DNA"/>
</dbReference>
<keyword evidence="1" id="KW-0175">Coiled coil</keyword>
<keyword evidence="5" id="KW-1185">Reference proteome</keyword>